<sequence>MKFALFASLVASATAFQVAPAAKASTSLKVNELELGVTEPLGVFDPLGWLDSEPEAFERRRAVERKHGRVCMAALVGQVVHANGIVFDGYLSKSSNLKFADIDTSCVGGKILGGLTQIPTAGLAQATIRGALCRDPGDCQSGSNNATESTQTKTPKPPPPSTSTPQTNPPPPPPPILALFALIELAWMPASQYDGDYGVGWFGEDIVDEEIKARKLNVELNNGRAAMLAVFGNMVGEAATGQTLAESWADGAILGINMA</sequence>
<dbReference type="AlphaFoldDB" id="A0A9W7EUU5"/>
<evidence type="ECO:0000256" key="8">
    <source>
        <dbReference type="SAM" id="MobiDB-lite"/>
    </source>
</evidence>
<evidence type="ECO:0000256" key="1">
    <source>
        <dbReference type="ARBA" id="ARBA00004022"/>
    </source>
</evidence>
<feature type="binding site" evidence="7">
    <location>
        <position position="69"/>
    </location>
    <ligand>
        <name>chlorophyll a</name>
        <dbReference type="ChEBI" id="CHEBI:58416"/>
        <label>1</label>
    </ligand>
</feature>
<gene>
    <name evidence="10" type="ORF">TL16_g12055</name>
</gene>
<dbReference type="Pfam" id="PF00504">
    <property type="entry name" value="Chloroa_b-bind"/>
    <property type="match status" value="1"/>
</dbReference>
<comment type="function">
    <text evidence="1">The light-harvesting complex (LHC) functions as a light receptor, it captures and delivers excitation energy to photosystems with which it is closely associated. Energy is transferred from the carotenoid and chlorophyll C (or B) to chlorophyll A and the photosynthetic reaction centers where it is used to synthesize ATP and reducing power.</text>
</comment>
<dbReference type="EMBL" id="BLQM01000471">
    <property type="protein sequence ID" value="GMH91427.1"/>
    <property type="molecule type" value="Genomic_DNA"/>
</dbReference>
<feature type="signal peptide" evidence="9">
    <location>
        <begin position="1"/>
        <end position="15"/>
    </location>
</feature>
<dbReference type="PANTHER" id="PTHR21649">
    <property type="entry name" value="CHLOROPHYLL A/B BINDING PROTEIN"/>
    <property type="match status" value="1"/>
</dbReference>
<name>A0A9W7EUU5_9STRA</name>
<evidence type="ECO:0000256" key="4">
    <source>
        <dbReference type="ARBA" id="ARBA00022528"/>
    </source>
</evidence>
<organism evidence="10 11">
    <name type="scientific">Triparma laevis f. inornata</name>
    <dbReference type="NCBI Taxonomy" id="1714386"/>
    <lineage>
        <taxon>Eukaryota</taxon>
        <taxon>Sar</taxon>
        <taxon>Stramenopiles</taxon>
        <taxon>Ochrophyta</taxon>
        <taxon>Bolidophyceae</taxon>
        <taxon>Parmales</taxon>
        <taxon>Triparmaceae</taxon>
        <taxon>Triparma</taxon>
    </lineage>
</organism>
<feature type="compositionally biased region" description="Polar residues" evidence="8">
    <location>
        <begin position="140"/>
        <end position="149"/>
    </location>
</feature>
<keyword evidence="6" id="KW-0934">Plastid</keyword>
<reference evidence="11" key="1">
    <citation type="journal article" date="2023" name="Commun. Biol.">
        <title>Genome analysis of Parmales, the sister group of diatoms, reveals the evolutionary specialization of diatoms from phago-mixotrophs to photoautotrophs.</title>
        <authorList>
            <person name="Ban H."/>
            <person name="Sato S."/>
            <person name="Yoshikawa S."/>
            <person name="Yamada K."/>
            <person name="Nakamura Y."/>
            <person name="Ichinomiya M."/>
            <person name="Sato N."/>
            <person name="Blanc-Mathieu R."/>
            <person name="Endo H."/>
            <person name="Kuwata A."/>
            <person name="Ogata H."/>
        </authorList>
    </citation>
    <scope>NUCLEOTIDE SEQUENCE [LARGE SCALE GENOMIC DNA]</scope>
</reference>
<keyword evidence="9" id="KW-0732">Signal</keyword>
<keyword evidence="7" id="KW-0148">Chlorophyll</keyword>
<keyword evidence="5" id="KW-0602">Photosynthesis</keyword>
<protein>
    <submittedName>
        <fullName evidence="10">Uncharacterized protein</fullName>
    </submittedName>
</protein>
<feature type="binding site" evidence="7">
    <location>
        <position position="64"/>
    </location>
    <ligand>
        <name>chlorophyll a</name>
        <dbReference type="ChEBI" id="CHEBI:58416"/>
        <label>1</label>
    </ligand>
</feature>
<dbReference type="GO" id="GO:0009507">
    <property type="term" value="C:chloroplast"/>
    <property type="evidence" value="ECO:0007669"/>
    <property type="project" value="UniProtKB-SubCell"/>
</dbReference>
<evidence type="ECO:0000256" key="3">
    <source>
        <dbReference type="ARBA" id="ARBA00005933"/>
    </source>
</evidence>
<evidence type="ECO:0000256" key="7">
    <source>
        <dbReference type="PIRSR" id="PIRSR601344-1"/>
    </source>
</evidence>
<dbReference type="Proteomes" id="UP001162640">
    <property type="component" value="Unassembled WGS sequence"/>
</dbReference>
<keyword evidence="4" id="KW-0150">Chloroplast</keyword>
<dbReference type="InterPro" id="IPR022796">
    <property type="entry name" value="Chloroa_b-bind"/>
</dbReference>
<dbReference type="Gene3D" id="1.10.3460.10">
    <property type="entry name" value="Chlorophyll a/b binding protein domain"/>
    <property type="match status" value="1"/>
</dbReference>
<dbReference type="GO" id="GO:0009765">
    <property type="term" value="P:photosynthesis, light harvesting"/>
    <property type="evidence" value="ECO:0007669"/>
    <property type="project" value="InterPro"/>
</dbReference>
<evidence type="ECO:0000256" key="9">
    <source>
        <dbReference type="SAM" id="SignalP"/>
    </source>
</evidence>
<dbReference type="GO" id="GO:0016020">
    <property type="term" value="C:membrane"/>
    <property type="evidence" value="ECO:0007669"/>
    <property type="project" value="InterPro"/>
</dbReference>
<evidence type="ECO:0000256" key="5">
    <source>
        <dbReference type="ARBA" id="ARBA00022531"/>
    </source>
</evidence>
<dbReference type="InterPro" id="IPR001344">
    <property type="entry name" value="Chloro_AB-bd_pln"/>
</dbReference>
<proteinExistence type="inferred from homology"/>
<evidence type="ECO:0000256" key="6">
    <source>
        <dbReference type="ARBA" id="ARBA00022640"/>
    </source>
</evidence>
<feature type="chain" id="PRO_5040736050" evidence="9">
    <location>
        <begin position="16"/>
        <end position="259"/>
    </location>
</feature>
<comment type="similarity">
    <text evidence="3">Belongs to the fucoxanthin chlorophyll protein family.</text>
</comment>
<feature type="compositionally biased region" description="Pro residues" evidence="8">
    <location>
        <begin position="155"/>
        <end position="174"/>
    </location>
</feature>
<evidence type="ECO:0000313" key="10">
    <source>
        <dbReference type="EMBL" id="GMH91427.1"/>
    </source>
</evidence>
<evidence type="ECO:0000256" key="2">
    <source>
        <dbReference type="ARBA" id="ARBA00004229"/>
    </source>
</evidence>
<accession>A0A9W7EUU5</accession>
<dbReference type="GO" id="GO:0016168">
    <property type="term" value="F:chlorophyll binding"/>
    <property type="evidence" value="ECO:0007669"/>
    <property type="project" value="UniProtKB-KW"/>
</dbReference>
<keyword evidence="7" id="KW-0157">Chromophore</keyword>
<comment type="caution">
    <text evidence="10">The sequence shown here is derived from an EMBL/GenBank/DDBJ whole genome shotgun (WGS) entry which is preliminary data.</text>
</comment>
<evidence type="ECO:0000313" key="11">
    <source>
        <dbReference type="Proteomes" id="UP001162640"/>
    </source>
</evidence>
<comment type="subcellular location">
    <subcellularLocation>
        <location evidence="2">Plastid</location>
        <location evidence="2">Chloroplast</location>
    </subcellularLocation>
</comment>
<feature type="region of interest" description="Disordered" evidence="8">
    <location>
        <begin position="138"/>
        <end position="174"/>
    </location>
</feature>
<dbReference type="SUPFAM" id="SSF103511">
    <property type="entry name" value="Chlorophyll a-b binding protein"/>
    <property type="match status" value="2"/>
</dbReference>